<organism evidence="2 3">
    <name type="scientific">Terfezia boudieri ATCC MYA-4762</name>
    <dbReference type="NCBI Taxonomy" id="1051890"/>
    <lineage>
        <taxon>Eukaryota</taxon>
        <taxon>Fungi</taxon>
        <taxon>Dikarya</taxon>
        <taxon>Ascomycota</taxon>
        <taxon>Pezizomycotina</taxon>
        <taxon>Pezizomycetes</taxon>
        <taxon>Pezizales</taxon>
        <taxon>Pezizaceae</taxon>
        <taxon>Terfezia</taxon>
    </lineage>
</organism>
<dbReference type="EMBL" id="ML121592">
    <property type="protein sequence ID" value="RPB19306.1"/>
    <property type="molecule type" value="Genomic_DNA"/>
</dbReference>
<feature type="region of interest" description="Disordered" evidence="1">
    <location>
        <begin position="66"/>
        <end position="89"/>
    </location>
</feature>
<protein>
    <submittedName>
        <fullName evidence="2">Uncharacterized protein</fullName>
    </submittedName>
</protein>
<gene>
    <name evidence="2" type="ORF">L211DRAFT_842774</name>
</gene>
<accession>A0A3N4L9L2</accession>
<evidence type="ECO:0000313" key="3">
    <source>
        <dbReference type="Proteomes" id="UP000267821"/>
    </source>
</evidence>
<evidence type="ECO:0000256" key="1">
    <source>
        <dbReference type="SAM" id="MobiDB-lite"/>
    </source>
</evidence>
<dbReference type="AlphaFoldDB" id="A0A3N4L9L2"/>
<name>A0A3N4L9L2_9PEZI</name>
<proteinExistence type="predicted"/>
<dbReference type="InParanoid" id="A0A3N4L9L2"/>
<evidence type="ECO:0000313" key="2">
    <source>
        <dbReference type="EMBL" id="RPB19306.1"/>
    </source>
</evidence>
<reference evidence="2 3" key="1">
    <citation type="journal article" date="2018" name="Nat. Ecol. Evol.">
        <title>Pezizomycetes genomes reveal the molecular basis of ectomycorrhizal truffle lifestyle.</title>
        <authorList>
            <person name="Murat C."/>
            <person name="Payen T."/>
            <person name="Noel B."/>
            <person name="Kuo A."/>
            <person name="Morin E."/>
            <person name="Chen J."/>
            <person name="Kohler A."/>
            <person name="Krizsan K."/>
            <person name="Balestrini R."/>
            <person name="Da Silva C."/>
            <person name="Montanini B."/>
            <person name="Hainaut M."/>
            <person name="Levati E."/>
            <person name="Barry K.W."/>
            <person name="Belfiori B."/>
            <person name="Cichocki N."/>
            <person name="Clum A."/>
            <person name="Dockter R.B."/>
            <person name="Fauchery L."/>
            <person name="Guy J."/>
            <person name="Iotti M."/>
            <person name="Le Tacon F."/>
            <person name="Lindquist E.A."/>
            <person name="Lipzen A."/>
            <person name="Malagnac F."/>
            <person name="Mello A."/>
            <person name="Molinier V."/>
            <person name="Miyauchi S."/>
            <person name="Poulain J."/>
            <person name="Riccioni C."/>
            <person name="Rubini A."/>
            <person name="Sitrit Y."/>
            <person name="Splivallo R."/>
            <person name="Traeger S."/>
            <person name="Wang M."/>
            <person name="Zifcakova L."/>
            <person name="Wipf D."/>
            <person name="Zambonelli A."/>
            <person name="Paolocci F."/>
            <person name="Nowrousian M."/>
            <person name="Ottonello S."/>
            <person name="Baldrian P."/>
            <person name="Spatafora J.W."/>
            <person name="Henrissat B."/>
            <person name="Nagy L.G."/>
            <person name="Aury J.M."/>
            <person name="Wincker P."/>
            <person name="Grigoriev I.V."/>
            <person name="Bonfante P."/>
            <person name="Martin F.M."/>
        </authorList>
    </citation>
    <scope>NUCLEOTIDE SEQUENCE [LARGE SCALE GENOMIC DNA]</scope>
    <source>
        <strain evidence="2 3">ATCC MYA-4762</strain>
    </source>
</reference>
<dbReference type="Proteomes" id="UP000267821">
    <property type="component" value="Unassembled WGS sequence"/>
</dbReference>
<sequence length="89" mass="10220">MLLTSLYLPPLLLTPPHLLLSPLHFLLTPLHFLLTPPHLLLTHPYLVQYDLVYLKFFSELELLSEAGSESIDNNEEPSSESFDKYRKTG</sequence>
<keyword evidence="3" id="KW-1185">Reference proteome</keyword>